<dbReference type="RefSeq" id="WP_074201726.1">
    <property type="nucleotide sequence ID" value="NZ_FSRE01000003.1"/>
</dbReference>
<evidence type="ECO:0000256" key="4">
    <source>
        <dbReference type="HAMAP-Rule" id="MF_01401"/>
    </source>
</evidence>
<dbReference type="PANTHER" id="PTHR43774">
    <property type="entry name" value="PEPTIDE METHIONINE SULFOXIDE REDUCTASE"/>
    <property type="match status" value="1"/>
</dbReference>
<accession>A0A1N6GSJ3</accession>
<feature type="domain" description="Peptide methionine sulphoxide reductase MsrA" evidence="5">
    <location>
        <begin position="5"/>
        <end position="150"/>
    </location>
</feature>
<sequence>MKRETAYFAAGCFWGVQARLDALPGVVETQVGYMGGHLPNPDYRSVCSGATGHAETVKAVFDPEQIAYVDLLDAFFQLHDPTQLNRQGPDIGTQYRSAIFPVNDRQRAEAEAGIQRWQGHFPRPIVTTIETADTFWPAEDYHQHYLKRRGGHCHL</sequence>
<proteinExistence type="inferred from homology"/>
<dbReference type="EMBL" id="FSRE01000003">
    <property type="protein sequence ID" value="SIO10489.1"/>
    <property type="molecule type" value="Genomic_DNA"/>
</dbReference>
<keyword evidence="7" id="KW-1185">Reference proteome</keyword>
<dbReference type="InterPro" id="IPR002569">
    <property type="entry name" value="Met_Sox_Rdtase_MsrA_dom"/>
</dbReference>
<evidence type="ECO:0000313" key="7">
    <source>
        <dbReference type="Proteomes" id="UP000198461"/>
    </source>
</evidence>
<dbReference type="SUPFAM" id="SSF55068">
    <property type="entry name" value="Peptide methionine sulfoxide reductase"/>
    <property type="match status" value="1"/>
</dbReference>
<evidence type="ECO:0000256" key="3">
    <source>
        <dbReference type="ARBA" id="ARBA00048782"/>
    </source>
</evidence>
<organism evidence="6 7">
    <name type="scientific">Sulfurivirga caldicuralii</name>
    <dbReference type="NCBI Taxonomy" id="364032"/>
    <lineage>
        <taxon>Bacteria</taxon>
        <taxon>Pseudomonadati</taxon>
        <taxon>Pseudomonadota</taxon>
        <taxon>Gammaproteobacteria</taxon>
        <taxon>Thiotrichales</taxon>
        <taxon>Piscirickettsiaceae</taxon>
        <taxon>Sulfurivirga</taxon>
    </lineage>
</organism>
<dbReference type="AlphaFoldDB" id="A0A1N6GSJ3"/>
<dbReference type="Pfam" id="PF01625">
    <property type="entry name" value="PMSR"/>
    <property type="match status" value="1"/>
</dbReference>
<comment type="function">
    <text evidence="4">Has an important function as a repair enzyme for proteins that have been inactivated by oxidation. Catalyzes the reversible oxidation-reduction of methionine sulfoxide in proteins to methionine.</text>
</comment>
<dbReference type="STRING" id="364032.SAMN05443662_1476"/>
<feature type="active site" evidence="4">
    <location>
        <position position="12"/>
    </location>
</feature>
<dbReference type="EC" id="1.8.4.11" evidence="4"/>
<comment type="catalytic activity">
    <reaction evidence="2 4">
        <text>L-methionyl-[protein] + [thioredoxin]-disulfide + H2O = L-methionyl-(S)-S-oxide-[protein] + [thioredoxin]-dithiol</text>
        <dbReference type="Rhea" id="RHEA:14217"/>
        <dbReference type="Rhea" id="RHEA-COMP:10698"/>
        <dbReference type="Rhea" id="RHEA-COMP:10700"/>
        <dbReference type="Rhea" id="RHEA-COMP:12313"/>
        <dbReference type="Rhea" id="RHEA-COMP:12315"/>
        <dbReference type="ChEBI" id="CHEBI:15377"/>
        <dbReference type="ChEBI" id="CHEBI:16044"/>
        <dbReference type="ChEBI" id="CHEBI:29950"/>
        <dbReference type="ChEBI" id="CHEBI:44120"/>
        <dbReference type="ChEBI" id="CHEBI:50058"/>
        <dbReference type="EC" id="1.8.4.11"/>
    </reaction>
</comment>
<gene>
    <name evidence="4" type="primary">msrA</name>
    <name evidence="6" type="ORF">SAMN05443662_1476</name>
</gene>
<name>A0A1N6GSJ3_9GAMM</name>
<dbReference type="InterPro" id="IPR036509">
    <property type="entry name" value="Met_Sox_Rdtase_MsrA_sf"/>
</dbReference>
<dbReference type="HAMAP" id="MF_01401">
    <property type="entry name" value="MsrA"/>
    <property type="match status" value="1"/>
</dbReference>
<dbReference type="GO" id="GO:0008113">
    <property type="term" value="F:peptide-methionine (S)-S-oxide reductase activity"/>
    <property type="evidence" value="ECO:0007669"/>
    <property type="project" value="UniProtKB-UniRule"/>
</dbReference>
<evidence type="ECO:0000256" key="1">
    <source>
        <dbReference type="ARBA" id="ARBA00023002"/>
    </source>
</evidence>
<keyword evidence="1 4" id="KW-0560">Oxidoreductase</keyword>
<evidence type="ECO:0000259" key="5">
    <source>
        <dbReference type="Pfam" id="PF01625"/>
    </source>
</evidence>
<evidence type="ECO:0000313" key="6">
    <source>
        <dbReference type="EMBL" id="SIO10489.1"/>
    </source>
</evidence>
<dbReference type="GO" id="GO:0033744">
    <property type="term" value="F:L-methionine:thioredoxin-disulfide S-oxidoreductase activity"/>
    <property type="evidence" value="ECO:0007669"/>
    <property type="project" value="RHEA"/>
</dbReference>
<evidence type="ECO:0000256" key="2">
    <source>
        <dbReference type="ARBA" id="ARBA00047806"/>
    </source>
</evidence>
<dbReference type="PANTHER" id="PTHR43774:SF1">
    <property type="entry name" value="PEPTIDE METHIONINE SULFOXIDE REDUCTASE MSRA 2"/>
    <property type="match status" value="1"/>
</dbReference>
<dbReference type="Proteomes" id="UP000198461">
    <property type="component" value="Unassembled WGS sequence"/>
</dbReference>
<comment type="similarity">
    <text evidence="4">Belongs to the MsrA Met sulfoxide reductase family.</text>
</comment>
<dbReference type="NCBIfam" id="TIGR00401">
    <property type="entry name" value="msrA"/>
    <property type="match status" value="1"/>
</dbReference>
<reference evidence="6 7" key="1">
    <citation type="submission" date="2016-11" db="EMBL/GenBank/DDBJ databases">
        <authorList>
            <person name="Jaros S."/>
            <person name="Januszkiewicz K."/>
            <person name="Wedrychowicz H."/>
        </authorList>
    </citation>
    <scope>NUCLEOTIDE SEQUENCE [LARGE SCALE GENOMIC DNA]</scope>
    <source>
        <strain evidence="6 7">DSM 17737</strain>
    </source>
</reference>
<dbReference type="OrthoDB" id="4174719at2"/>
<protein>
    <recommendedName>
        <fullName evidence="4">Peptide methionine sulfoxide reductase MsrA</fullName>
        <shortName evidence="4">Protein-methionine-S-oxide reductase</shortName>
        <ecNumber evidence="4">1.8.4.11</ecNumber>
    </recommendedName>
    <alternativeName>
        <fullName evidence="4">Peptide-methionine (S)-S-oxide reductase</fullName>
        <shortName evidence="4">Peptide Met(O) reductase</shortName>
    </alternativeName>
</protein>
<comment type="catalytic activity">
    <reaction evidence="3 4">
        <text>[thioredoxin]-disulfide + L-methionine + H2O = L-methionine (S)-S-oxide + [thioredoxin]-dithiol</text>
        <dbReference type="Rhea" id="RHEA:19993"/>
        <dbReference type="Rhea" id="RHEA-COMP:10698"/>
        <dbReference type="Rhea" id="RHEA-COMP:10700"/>
        <dbReference type="ChEBI" id="CHEBI:15377"/>
        <dbReference type="ChEBI" id="CHEBI:29950"/>
        <dbReference type="ChEBI" id="CHEBI:50058"/>
        <dbReference type="ChEBI" id="CHEBI:57844"/>
        <dbReference type="ChEBI" id="CHEBI:58772"/>
        <dbReference type="EC" id="1.8.4.11"/>
    </reaction>
</comment>
<dbReference type="Gene3D" id="3.30.1060.10">
    <property type="entry name" value="Peptide methionine sulphoxide reductase MsrA"/>
    <property type="match status" value="1"/>
</dbReference>